<dbReference type="InterPro" id="IPR029058">
    <property type="entry name" value="AB_hydrolase_fold"/>
</dbReference>
<evidence type="ECO:0000313" key="2">
    <source>
        <dbReference type="EMBL" id="KUG05154.1"/>
    </source>
</evidence>
<dbReference type="InterPro" id="IPR050266">
    <property type="entry name" value="AB_hydrolase_sf"/>
</dbReference>
<dbReference type="PRINTS" id="PR00111">
    <property type="entry name" value="ABHYDROLASE"/>
</dbReference>
<gene>
    <name evidence="2" type="ORF">ASZ90_017421</name>
</gene>
<dbReference type="InterPro" id="IPR000073">
    <property type="entry name" value="AB_hydrolase_1"/>
</dbReference>
<dbReference type="SUPFAM" id="SSF53474">
    <property type="entry name" value="alpha/beta-Hydrolases"/>
    <property type="match status" value="1"/>
</dbReference>
<dbReference type="Pfam" id="PF12697">
    <property type="entry name" value="Abhydrolase_6"/>
    <property type="match status" value="1"/>
</dbReference>
<dbReference type="PANTHER" id="PTHR43798">
    <property type="entry name" value="MONOACYLGLYCEROL LIPASE"/>
    <property type="match status" value="1"/>
</dbReference>
<comment type="caution">
    <text evidence="2">The sequence shown here is derived from an EMBL/GenBank/DDBJ whole genome shotgun (WGS) entry which is preliminary data.</text>
</comment>
<dbReference type="AlphaFoldDB" id="A0A0W8E942"/>
<feature type="domain" description="AB hydrolase-1" evidence="1">
    <location>
        <begin position="56"/>
        <end position="271"/>
    </location>
</feature>
<organism evidence="2">
    <name type="scientific">hydrocarbon metagenome</name>
    <dbReference type="NCBI Taxonomy" id="938273"/>
    <lineage>
        <taxon>unclassified sequences</taxon>
        <taxon>metagenomes</taxon>
        <taxon>ecological metagenomes</taxon>
    </lineage>
</organism>
<reference evidence="2" key="1">
    <citation type="journal article" date="2015" name="Proc. Natl. Acad. Sci. U.S.A.">
        <title>Networks of energetic and metabolic interactions define dynamics in microbial communities.</title>
        <authorList>
            <person name="Embree M."/>
            <person name="Liu J.K."/>
            <person name="Al-Bassam M.M."/>
            <person name="Zengler K."/>
        </authorList>
    </citation>
    <scope>NUCLEOTIDE SEQUENCE</scope>
</reference>
<proteinExistence type="predicted"/>
<dbReference type="EMBL" id="LNQE01001828">
    <property type="protein sequence ID" value="KUG05154.1"/>
    <property type="molecule type" value="Genomic_DNA"/>
</dbReference>
<sequence>MKPRLAFNSEEGKSAILSLYDSLLENWPLPNEKFYINTRFGQTFIIATGEEDAAPLILLHGSAMNSIMWLGDAKVYSSDYRVYAIDLPGEPGRSDPRQLPFDGSAFAEWLNDVYDALLIEKASLIGISLGAWLSIKFTAAYPGKVDKLVLLCPAGIGKQKASFILKAMGHMLLGGEKGMNKLYIKVNGNQPLPDVMIEYQKLIGKYFNFRREGIPLFADSELKRLDMPTILFVGEKDIIFHSVQTAERLGNLLPHARVNILPGAGHTLINLTDRICDFLIK</sequence>
<protein>
    <submittedName>
        <fullName evidence="2">Carboxylesterase na</fullName>
    </submittedName>
</protein>
<accession>A0A0W8E942</accession>
<evidence type="ECO:0000259" key="1">
    <source>
        <dbReference type="Pfam" id="PF12697"/>
    </source>
</evidence>
<dbReference type="Gene3D" id="3.40.50.1820">
    <property type="entry name" value="alpha/beta hydrolase"/>
    <property type="match status" value="1"/>
</dbReference>
<name>A0A0W8E942_9ZZZZ</name>